<dbReference type="GO" id="GO:0009062">
    <property type="term" value="P:fatty acid catabolic process"/>
    <property type="evidence" value="ECO:0007669"/>
    <property type="project" value="TreeGrafter"/>
</dbReference>
<feature type="domain" description="Acyl-CoA thioesterase-like C-terminal" evidence="4">
    <location>
        <begin position="130"/>
        <end position="263"/>
    </location>
</feature>
<protein>
    <submittedName>
        <fullName evidence="5">Unannotated protein</fullName>
    </submittedName>
</protein>
<dbReference type="PANTHER" id="PTHR11066">
    <property type="entry name" value="ACYL-COA THIOESTERASE"/>
    <property type="match status" value="1"/>
</dbReference>
<keyword evidence="2" id="KW-0378">Hydrolase</keyword>
<dbReference type="PANTHER" id="PTHR11066:SF34">
    <property type="entry name" value="ACYL-COENZYME A THIOESTERASE 8"/>
    <property type="match status" value="1"/>
</dbReference>
<evidence type="ECO:0000256" key="2">
    <source>
        <dbReference type="ARBA" id="ARBA00022801"/>
    </source>
</evidence>
<dbReference type="InterPro" id="IPR029069">
    <property type="entry name" value="HotDog_dom_sf"/>
</dbReference>
<dbReference type="InterPro" id="IPR049449">
    <property type="entry name" value="TesB_ACOT8-like_N"/>
</dbReference>
<dbReference type="InterPro" id="IPR003703">
    <property type="entry name" value="Acyl_CoA_thio"/>
</dbReference>
<evidence type="ECO:0000313" key="5">
    <source>
        <dbReference type="EMBL" id="CAB4653415.1"/>
    </source>
</evidence>
<dbReference type="InterPro" id="IPR049450">
    <property type="entry name" value="ACOT8-like_C"/>
</dbReference>
<dbReference type="SUPFAM" id="SSF54637">
    <property type="entry name" value="Thioesterase/thiol ester dehydrase-isomerase"/>
    <property type="match status" value="2"/>
</dbReference>
<dbReference type="Pfam" id="PF20789">
    <property type="entry name" value="4HBT_3C"/>
    <property type="match status" value="1"/>
</dbReference>
<feature type="domain" description="Acyl-CoA thioesterase-like N-terminal HotDog" evidence="3">
    <location>
        <begin position="29"/>
        <end position="105"/>
    </location>
</feature>
<dbReference type="GO" id="GO:0005782">
    <property type="term" value="C:peroxisomal matrix"/>
    <property type="evidence" value="ECO:0007669"/>
    <property type="project" value="UniProtKB-SubCell"/>
</dbReference>
<dbReference type="Gene3D" id="2.40.160.210">
    <property type="entry name" value="Acyl-CoA thioesterase, double hotdog domain"/>
    <property type="match status" value="1"/>
</dbReference>
<name>A0A6J6KZ52_9ZZZZ</name>
<dbReference type="CDD" id="cd03444">
    <property type="entry name" value="Thioesterase_II_repeat1"/>
    <property type="match status" value="1"/>
</dbReference>
<proteinExistence type="inferred from homology"/>
<dbReference type="EMBL" id="CAEZWR010000004">
    <property type="protein sequence ID" value="CAB4653415.1"/>
    <property type="molecule type" value="Genomic_DNA"/>
</dbReference>
<gene>
    <name evidence="5" type="ORF">UFOPK2282_00071</name>
</gene>
<dbReference type="InterPro" id="IPR042171">
    <property type="entry name" value="Acyl-CoA_hotdog"/>
</dbReference>
<dbReference type="Pfam" id="PF13622">
    <property type="entry name" value="4HBT_3"/>
    <property type="match status" value="1"/>
</dbReference>
<reference evidence="5" key="1">
    <citation type="submission" date="2020-05" db="EMBL/GenBank/DDBJ databases">
        <authorList>
            <person name="Chiriac C."/>
            <person name="Salcher M."/>
            <person name="Ghai R."/>
            <person name="Kavagutti S V."/>
        </authorList>
    </citation>
    <scope>NUCLEOTIDE SEQUENCE</scope>
</reference>
<evidence type="ECO:0000259" key="4">
    <source>
        <dbReference type="Pfam" id="PF20789"/>
    </source>
</evidence>
<evidence type="ECO:0000259" key="3">
    <source>
        <dbReference type="Pfam" id="PF13622"/>
    </source>
</evidence>
<sequence length="271" mass="30154">MHEQDFETLLKLNKLGDFLYSGTAVGENGHLFGGYTLAFALEAASATVNPHMWPQSIHANFIDAGKSGQELRMHVEVLRDTRAFAMRQVTVKMGELTPLLMQASFHAGEEGPNWAPDVAFEYPDPETLVTDETYLPFMNPIDVRPINGPSLRGPGHRVPQVHPFWVRPYVELPDNHLMHAAVVAFISDYMVVGAAQAPGRDIPDGSLVVTMEHALWFHRPVNANDWLLFTAEPLSSYHGRGVSNGKVYNREGVLVASFIQEVLTREPRTQA</sequence>
<dbReference type="CDD" id="cd03445">
    <property type="entry name" value="Thioesterase_II_repeat2"/>
    <property type="match status" value="1"/>
</dbReference>
<organism evidence="5">
    <name type="scientific">freshwater metagenome</name>
    <dbReference type="NCBI Taxonomy" id="449393"/>
    <lineage>
        <taxon>unclassified sequences</taxon>
        <taxon>metagenomes</taxon>
        <taxon>ecological metagenomes</taxon>
    </lineage>
</organism>
<comment type="similarity">
    <text evidence="1">Belongs to the C/M/P thioester hydrolase family.</text>
</comment>
<dbReference type="GO" id="GO:0006637">
    <property type="term" value="P:acyl-CoA metabolic process"/>
    <property type="evidence" value="ECO:0007669"/>
    <property type="project" value="InterPro"/>
</dbReference>
<evidence type="ECO:0000256" key="1">
    <source>
        <dbReference type="ARBA" id="ARBA00006538"/>
    </source>
</evidence>
<dbReference type="GO" id="GO:0047617">
    <property type="term" value="F:fatty acyl-CoA hydrolase activity"/>
    <property type="evidence" value="ECO:0007669"/>
    <property type="project" value="InterPro"/>
</dbReference>
<accession>A0A6J6KZ52</accession>
<dbReference type="AlphaFoldDB" id="A0A6J6KZ52"/>